<dbReference type="InterPro" id="IPR027303">
    <property type="entry name" value="Gln_synth_gly_rich_site"/>
</dbReference>
<feature type="domain" description="GS beta-grasp" evidence="14">
    <location>
        <begin position="35"/>
        <end position="118"/>
    </location>
</feature>
<dbReference type="GO" id="GO:0006542">
    <property type="term" value="P:glutamine biosynthetic process"/>
    <property type="evidence" value="ECO:0007669"/>
    <property type="project" value="InterPro"/>
</dbReference>
<dbReference type="PANTHER" id="PTHR20852">
    <property type="entry name" value="GLUTAMINE SYNTHETASE"/>
    <property type="match status" value="1"/>
</dbReference>
<comment type="subunit">
    <text evidence="9">Homooctamer and homotetramer.</text>
</comment>
<proteinExistence type="inferred from homology"/>
<gene>
    <name evidence="16" type="ORF">FLAT13_04602</name>
</gene>
<comment type="catalytic activity">
    <reaction evidence="10 13">
        <text>L-glutamate + NH4(+) + ATP = L-glutamine + ADP + phosphate + H(+)</text>
        <dbReference type="Rhea" id="RHEA:16169"/>
        <dbReference type="ChEBI" id="CHEBI:15378"/>
        <dbReference type="ChEBI" id="CHEBI:28938"/>
        <dbReference type="ChEBI" id="CHEBI:29985"/>
        <dbReference type="ChEBI" id="CHEBI:30616"/>
        <dbReference type="ChEBI" id="CHEBI:43474"/>
        <dbReference type="ChEBI" id="CHEBI:58359"/>
        <dbReference type="ChEBI" id="CHEBI:456216"/>
        <dbReference type="EC" id="6.3.1.2"/>
    </reaction>
</comment>
<evidence type="ECO:0000256" key="8">
    <source>
        <dbReference type="ARBA" id="ARBA00022840"/>
    </source>
</evidence>
<evidence type="ECO:0000256" key="3">
    <source>
        <dbReference type="ARBA" id="ARBA00009897"/>
    </source>
</evidence>
<dbReference type="PROSITE" id="PS00181">
    <property type="entry name" value="GLNA_ATP"/>
    <property type="match status" value="1"/>
</dbReference>
<dbReference type="InterPro" id="IPR014746">
    <property type="entry name" value="Gln_synth/guanido_kin_cat_dom"/>
</dbReference>
<dbReference type="InterPro" id="IPR027302">
    <property type="entry name" value="Gln_synth_N_conserv_site"/>
</dbReference>
<dbReference type="GO" id="GO:0004356">
    <property type="term" value="F:glutamine synthetase activity"/>
    <property type="evidence" value="ECO:0007669"/>
    <property type="project" value="UniProtKB-EC"/>
</dbReference>
<evidence type="ECO:0000256" key="13">
    <source>
        <dbReference type="RuleBase" id="RU004356"/>
    </source>
</evidence>
<dbReference type="InterPro" id="IPR008146">
    <property type="entry name" value="Gln_synth_cat_dom"/>
</dbReference>
<dbReference type="InterPro" id="IPR050292">
    <property type="entry name" value="Glutamine_Synthetase"/>
</dbReference>
<dbReference type="Pfam" id="PF03951">
    <property type="entry name" value="Gln-synt_N"/>
    <property type="match status" value="1"/>
</dbReference>
<dbReference type="EC" id="6.3.1.2" evidence="4 13"/>
<keyword evidence="7 13" id="KW-0547">Nucleotide-binding</keyword>
<evidence type="ECO:0000313" key="16">
    <source>
        <dbReference type="EMBL" id="CAD0008867.1"/>
    </source>
</evidence>
<keyword evidence="17" id="KW-1185">Reference proteome</keyword>
<dbReference type="FunFam" id="3.30.590.10:FF:000011">
    <property type="entry name" value="Glutamine synthetase"/>
    <property type="match status" value="1"/>
</dbReference>
<dbReference type="SUPFAM" id="SSF54368">
    <property type="entry name" value="Glutamine synthetase, N-terminal domain"/>
    <property type="match status" value="1"/>
</dbReference>
<dbReference type="InterPro" id="IPR008147">
    <property type="entry name" value="Gln_synt_N"/>
</dbReference>
<dbReference type="PROSITE" id="PS51986">
    <property type="entry name" value="GS_BETA_GRASP"/>
    <property type="match status" value="1"/>
</dbReference>
<comment type="function">
    <text evidence="1">Catalyzes the ATP-dependent biosynthesis of glutamine from glutamate and ammonia.</text>
</comment>
<evidence type="ECO:0000259" key="15">
    <source>
        <dbReference type="PROSITE" id="PS51987"/>
    </source>
</evidence>
<dbReference type="Proteomes" id="UP000530060">
    <property type="component" value="Unassembled WGS sequence"/>
</dbReference>
<evidence type="ECO:0000256" key="6">
    <source>
        <dbReference type="ARBA" id="ARBA00022598"/>
    </source>
</evidence>
<evidence type="ECO:0000256" key="10">
    <source>
        <dbReference type="ARBA" id="ARBA00049436"/>
    </source>
</evidence>
<protein>
    <recommendedName>
        <fullName evidence="4 13">Glutamine synthetase</fullName>
        <ecNumber evidence="4 13">6.3.1.2</ecNumber>
    </recommendedName>
</protein>
<dbReference type="GO" id="GO:0005737">
    <property type="term" value="C:cytoplasm"/>
    <property type="evidence" value="ECO:0007669"/>
    <property type="project" value="UniProtKB-SubCell"/>
</dbReference>
<evidence type="ECO:0000256" key="11">
    <source>
        <dbReference type="PROSITE-ProRule" id="PRU01330"/>
    </source>
</evidence>
<accession>A0A6V6ZAP0</accession>
<evidence type="ECO:0000313" key="17">
    <source>
        <dbReference type="Proteomes" id="UP000530060"/>
    </source>
</evidence>
<dbReference type="PROSITE" id="PS51987">
    <property type="entry name" value="GS_CATALYTIC"/>
    <property type="match status" value="1"/>
</dbReference>
<sequence>MKQNIPPNFYDLKNKSIFDPAKKQKKLIYIIMAKIKLEYIWLDGYEPTQNLRSKTKVEEHENFKGTLEELGNWSFDGSSTKQAEGGSSDCLLVPVAIYPDPTRINGYLVMSEVMYADGTPHPSNGRATIDDDNDDFWFGFEQEYFIMDTKTLLPLGFPVGGYPAPQGMYYCSVGGKNTHGRKLVEEHADLCIAAGINFEGINQEVACGQWEFQLFAKGAKKAGDEIWVARYLLDRLTEKYGYYIEYHPKPLGDTDWNGSGMHANFSNNILRTCGDQATYERICEAFRPVTAEHIAVYGAYNDQRLTGKHETASIHDFSYGISDRGASIRIPLITVQKGWKGWLEDRRPASNGDPYKIAARIIKTVKSAL</sequence>
<dbReference type="SUPFAM" id="SSF55931">
    <property type="entry name" value="Glutamine synthetase/guanido kinase"/>
    <property type="match status" value="1"/>
</dbReference>
<dbReference type="Pfam" id="PF00120">
    <property type="entry name" value="Gln-synt_C"/>
    <property type="match status" value="1"/>
</dbReference>
<comment type="subcellular location">
    <subcellularLocation>
        <location evidence="2">Cytoplasm</location>
    </subcellularLocation>
</comment>
<keyword evidence="8 13" id="KW-0067">ATP-binding</keyword>
<evidence type="ECO:0000256" key="12">
    <source>
        <dbReference type="RuleBase" id="RU000384"/>
    </source>
</evidence>
<comment type="similarity">
    <text evidence="3 11 12">Belongs to the glutamine synthetase family.</text>
</comment>
<organism evidence="16 17">
    <name type="scientific">Flavobacterium salmonis</name>
    <dbReference type="NCBI Taxonomy" id="2654844"/>
    <lineage>
        <taxon>Bacteria</taxon>
        <taxon>Pseudomonadati</taxon>
        <taxon>Bacteroidota</taxon>
        <taxon>Flavobacteriia</taxon>
        <taxon>Flavobacteriales</taxon>
        <taxon>Flavobacteriaceae</taxon>
        <taxon>Flavobacterium</taxon>
    </lineage>
</organism>
<keyword evidence="6 13" id="KW-0436">Ligase</keyword>
<dbReference type="Gene3D" id="3.10.20.70">
    <property type="entry name" value="Glutamine synthetase, N-terminal domain"/>
    <property type="match status" value="1"/>
</dbReference>
<reference evidence="16 17" key="1">
    <citation type="submission" date="2020-06" db="EMBL/GenBank/DDBJ databases">
        <authorList>
            <person name="Criscuolo A."/>
        </authorList>
    </citation>
    <scope>NUCLEOTIDE SEQUENCE [LARGE SCALE GENOMIC DNA]</scope>
    <source>
        <strain evidence="17">CIP 111411</strain>
    </source>
</reference>
<evidence type="ECO:0000256" key="7">
    <source>
        <dbReference type="ARBA" id="ARBA00022741"/>
    </source>
</evidence>
<feature type="domain" description="GS catalytic" evidence="15">
    <location>
        <begin position="120"/>
        <end position="369"/>
    </location>
</feature>
<evidence type="ECO:0000256" key="1">
    <source>
        <dbReference type="ARBA" id="ARBA00003117"/>
    </source>
</evidence>
<dbReference type="PROSITE" id="PS00180">
    <property type="entry name" value="GLNA_1"/>
    <property type="match status" value="1"/>
</dbReference>
<evidence type="ECO:0000259" key="14">
    <source>
        <dbReference type="PROSITE" id="PS51986"/>
    </source>
</evidence>
<dbReference type="EMBL" id="CAIJDP010000089">
    <property type="protein sequence ID" value="CAD0008867.1"/>
    <property type="molecule type" value="Genomic_DNA"/>
</dbReference>
<comment type="caution">
    <text evidence="16">The sequence shown here is derived from an EMBL/GenBank/DDBJ whole genome shotgun (WGS) entry which is preliminary data.</text>
</comment>
<evidence type="ECO:0000256" key="4">
    <source>
        <dbReference type="ARBA" id="ARBA00012937"/>
    </source>
</evidence>
<dbReference type="Gene3D" id="3.30.590.10">
    <property type="entry name" value="Glutamine synthetase/guanido kinase, catalytic domain"/>
    <property type="match status" value="1"/>
</dbReference>
<dbReference type="InterPro" id="IPR036651">
    <property type="entry name" value="Gln_synt_N_sf"/>
</dbReference>
<evidence type="ECO:0000256" key="5">
    <source>
        <dbReference type="ARBA" id="ARBA00022490"/>
    </source>
</evidence>
<evidence type="ECO:0000256" key="9">
    <source>
        <dbReference type="ARBA" id="ARBA00038740"/>
    </source>
</evidence>
<name>A0A6V6ZAP0_9FLAO</name>
<evidence type="ECO:0000256" key="2">
    <source>
        <dbReference type="ARBA" id="ARBA00004496"/>
    </source>
</evidence>
<dbReference type="PANTHER" id="PTHR20852:SF57">
    <property type="entry name" value="GLUTAMINE SYNTHETASE 2 CYTOPLASMIC"/>
    <property type="match status" value="1"/>
</dbReference>
<keyword evidence="5" id="KW-0963">Cytoplasm</keyword>
<dbReference type="AlphaFoldDB" id="A0A6V6ZAP0"/>
<dbReference type="SMART" id="SM01230">
    <property type="entry name" value="Gln-synt_C"/>
    <property type="match status" value="1"/>
</dbReference>
<dbReference type="GO" id="GO:0005524">
    <property type="term" value="F:ATP binding"/>
    <property type="evidence" value="ECO:0007669"/>
    <property type="project" value="UniProtKB-KW"/>
</dbReference>